<feature type="chain" id="PRO_5008141704" evidence="1">
    <location>
        <begin position="25"/>
        <end position="47"/>
    </location>
</feature>
<evidence type="ECO:0000256" key="1">
    <source>
        <dbReference type="SAM" id="SignalP"/>
    </source>
</evidence>
<reference evidence="3" key="1">
    <citation type="submission" date="2013-03" db="EMBL/GenBank/DDBJ databases">
        <title>The Genome Sequence of Anopheles minimus MINIMUS1.</title>
        <authorList>
            <consortium name="The Broad Institute Genomics Platform"/>
            <person name="Neafsey D.E."/>
            <person name="Walton C."/>
            <person name="Walker B."/>
            <person name="Young S.K."/>
            <person name="Zeng Q."/>
            <person name="Gargeya S."/>
            <person name="Fitzgerald M."/>
            <person name="Haas B."/>
            <person name="Abouelleil A."/>
            <person name="Allen A.W."/>
            <person name="Alvarado L."/>
            <person name="Arachchi H.M."/>
            <person name="Berlin A.M."/>
            <person name="Chapman S.B."/>
            <person name="Gainer-Dewar J."/>
            <person name="Goldberg J."/>
            <person name="Griggs A."/>
            <person name="Gujja S."/>
            <person name="Hansen M."/>
            <person name="Howarth C."/>
            <person name="Imamovic A."/>
            <person name="Ireland A."/>
            <person name="Larimer J."/>
            <person name="McCowan C."/>
            <person name="Murphy C."/>
            <person name="Pearson M."/>
            <person name="Poon T.W."/>
            <person name="Priest M."/>
            <person name="Roberts A."/>
            <person name="Saif S."/>
            <person name="Shea T."/>
            <person name="Sisk P."/>
            <person name="Sykes S."/>
            <person name="Wortman J."/>
            <person name="Nusbaum C."/>
            <person name="Birren B."/>
        </authorList>
    </citation>
    <scope>NUCLEOTIDE SEQUENCE [LARGE SCALE GENOMIC DNA]</scope>
    <source>
        <strain evidence="3">MINIMUS1</strain>
    </source>
</reference>
<name>A0A182WQ75_9DIPT</name>
<keyword evidence="3" id="KW-1185">Reference proteome</keyword>
<accession>A0A182WQ75</accession>
<sequence>MYNLTFFLLVLIAIFLFFFAPVYAEGDVATLHPNNLNTSSPLAVATS</sequence>
<dbReference type="VEuPathDB" id="VectorBase:AMIN014801"/>
<evidence type="ECO:0000313" key="2">
    <source>
        <dbReference type="EnsemblMetazoa" id="AMIN014801-PA"/>
    </source>
</evidence>
<reference evidence="2" key="2">
    <citation type="submission" date="2020-05" db="UniProtKB">
        <authorList>
            <consortium name="EnsemblMetazoa"/>
        </authorList>
    </citation>
    <scope>IDENTIFICATION</scope>
    <source>
        <strain evidence="2">MINIMUS1</strain>
    </source>
</reference>
<organism evidence="2 3">
    <name type="scientific">Anopheles minimus</name>
    <dbReference type="NCBI Taxonomy" id="112268"/>
    <lineage>
        <taxon>Eukaryota</taxon>
        <taxon>Metazoa</taxon>
        <taxon>Ecdysozoa</taxon>
        <taxon>Arthropoda</taxon>
        <taxon>Hexapoda</taxon>
        <taxon>Insecta</taxon>
        <taxon>Pterygota</taxon>
        <taxon>Neoptera</taxon>
        <taxon>Endopterygota</taxon>
        <taxon>Diptera</taxon>
        <taxon>Nematocera</taxon>
        <taxon>Culicoidea</taxon>
        <taxon>Culicidae</taxon>
        <taxon>Anophelinae</taxon>
        <taxon>Anopheles</taxon>
    </lineage>
</organism>
<evidence type="ECO:0000313" key="3">
    <source>
        <dbReference type="Proteomes" id="UP000075920"/>
    </source>
</evidence>
<dbReference type="AlphaFoldDB" id="A0A182WQ75"/>
<feature type="signal peptide" evidence="1">
    <location>
        <begin position="1"/>
        <end position="24"/>
    </location>
</feature>
<keyword evidence="1" id="KW-0732">Signal</keyword>
<dbReference type="Proteomes" id="UP000075920">
    <property type="component" value="Unassembled WGS sequence"/>
</dbReference>
<proteinExistence type="predicted"/>
<protein>
    <submittedName>
        <fullName evidence="2">Uncharacterized protein</fullName>
    </submittedName>
</protein>
<dbReference type="EnsemblMetazoa" id="AMIN014801-RA">
    <property type="protein sequence ID" value="AMIN014801-PA"/>
    <property type="gene ID" value="AMIN014801"/>
</dbReference>